<dbReference type="Pfam" id="PF00975">
    <property type="entry name" value="Thioesterase"/>
    <property type="match status" value="1"/>
</dbReference>
<dbReference type="InterPro" id="IPR045851">
    <property type="entry name" value="AMP-bd_C_sf"/>
</dbReference>
<name>A0A2I0SCR0_9ACTN</name>
<reference evidence="6 7" key="1">
    <citation type="submission" date="2017-12" db="EMBL/GenBank/DDBJ databases">
        <title>Streptomyces populusis sp. nov., a novel endophytic actinobacterium isolated from stems of Populus adenopoda Maxim.</title>
        <authorList>
            <person name="Wang Z."/>
        </authorList>
    </citation>
    <scope>NUCLEOTIDE SEQUENCE [LARGE SCALE GENOMIC DNA]</scope>
    <source>
        <strain evidence="6 7">A249</strain>
    </source>
</reference>
<dbReference type="InterPro" id="IPR020806">
    <property type="entry name" value="PKS_PP-bd"/>
</dbReference>
<organism evidence="6 7">
    <name type="scientific">Streptomyces populi</name>
    <dbReference type="NCBI Taxonomy" id="2058924"/>
    <lineage>
        <taxon>Bacteria</taxon>
        <taxon>Bacillati</taxon>
        <taxon>Actinomycetota</taxon>
        <taxon>Actinomycetes</taxon>
        <taxon>Kitasatosporales</taxon>
        <taxon>Streptomycetaceae</taxon>
        <taxon>Streptomyces</taxon>
    </lineage>
</organism>
<dbReference type="GO" id="GO:0031177">
    <property type="term" value="F:phosphopantetheine binding"/>
    <property type="evidence" value="ECO:0007669"/>
    <property type="project" value="InterPro"/>
</dbReference>
<dbReference type="PANTHER" id="PTHR45527:SF1">
    <property type="entry name" value="FATTY ACID SYNTHASE"/>
    <property type="match status" value="1"/>
</dbReference>
<dbReference type="InterPro" id="IPR010071">
    <property type="entry name" value="AA_adenyl_dom"/>
</dbReference>
<dbReference type="InterPro" id="IPR042099">
    <property type="entry name" value="ANL_N_sf"/>
</dbReference>
<feature type="domain" description="Carrier" evidence="5">
    <location>
        <begin position="936"/>
        <end position="1011"/>
    </location>
</feature>
<dbReference type="GO" id="GO:0044550">
    <property type="term" value="P:secondary metabolite biosynthetic process"/>
    <property type="evidence" value="ECO:0007669"/>
    <property type="project" value="TreeGrafter"/>
</dbReference>
<dbReference type="GO" id="GO:0005829">
    <property type="term" value="C:cytosol"/>
    <property type="evidence" value="ECO:0007669"/>
    <property type="project" value="TreeGrafter"/>
</dbReference>
<evidence type="ECO:0000313" key="7">
    <source>
        <dbReference type="Proteomes" id="UP000236178"/>
    </source>
</evidence>
<dbReference type="RefSeq" id="WP_103554334.1">
    <property type="nucleotide sequence ID" value="NZ_JBHJSK010000033.1"/>
</dbReference>
<dbReference type="InterPro" id="IPR000873">
    <property type="entry name" value="AMP-dep_synth/lig_dom"/>
</dbReference>
<dbReference type="NCBIfam" id="TIGR01733">
    <property type="entry name" value="AA-adenyl-dom"/>
    <property type="match status" value="1"/>
</dbReference>
<dbReference type="InterPro" id="IPR009081">
    <property type="entry name" value="PP-bd_ACP"/>
</dbReference>
<evidence type="ECO:0000259" key="5">
    <source>
        <dbReference type="PROSITE" id="PS50075"/>
    </source>
</evidence>
<protein>
    <submittedName>
        <fullName evidence="6">Amino acid adenylation protein</fullName>
    </submittedName>
</protein>
<sequence>MAAAIDRDTDGKCLTDLLAEQIRSRPHESAVVSGNRTLTYRELGHAARETAALLHRRGVRVEDRVGVFLDASAELVTGVWGILGAGGAYLPLSPDYPDERLRHMIEDSGVRLVLTRPELAARLTALAPPHVTALTPQDTEDATHRPGAPGPRGPRPGSLAYVIYTSGSSGRPKGVMIEHRAVVHQLRWLRDHQGLGADKTVLHKTPAGFDAAQWEILAPACGAKVVIGEPGIHRDTARLIDTVVAHRVTTLQCVPTLLKALLDSDDMARCTSLTQIFSGGEALSHALARQCLRTLPDCTLTNLYGPTECTINASAFTVTAPALTAPAGAGRAPRSVPIGTPVPGLRAHVLDPGMRPLPPGRTGELWLSGVQLARGYLNRPGLTGERFVPSPFGDPAPHDRLYRTGDLASWNTDGTLQFTGRADNQVKLRGFRIELEEVRLAIEAHDWVKNAAVWVRDDARTGSPDLVACLELSPREAALMDQGHTAAHHLSKASRLQVRAQLSNPGLREDAALRGRPAVDLPGAEETPPQRTRAFARKTYRTYDAASPAPQDILDALARRARPAEPREPKELTLDELGSLLREFGPYHSDERLLPKYAYASPGSLYATQLLLETTGDIASLAPGVYYHHPHQHRLVRVADARERLAPPGLRLHFLGRDQAVEPVYKNNIREVLEIEAGHMLGLFDEILPAHGLGLRAAPFDPEDRHLLDCPPRDHYLGSYTLTPYTPPDHLADIDVYVQIHPGSGTGLRSGLHHYTGGRLHHLTDDIVLKRHVVAINQHTYQQASFGITAVSRTGEDWRRYIDLGRFLHHLQANTQHLGLMSAGYSSRTGHDLPAARRIDEILTRHRRPTGASYFCVGGRISQEQITHEGMNEDTVHMKGPAELIKDDLRRLLPEFMVPHRILVVDRLPHTANGKLDTRALAAHADTAADDRPPVPPRTRTQERLWRLWRAALGREVLSIRDDFFACGGNSLTAVTLVNRINREFDTTVPLQVFFEAATVEELARHIEAANGTRPAPRLLPLNTRGEGPPVFCWPGLGGSPMNLRLMAERCAPAGGPPRPVHGIQARGLNAFETPHTSLAEMAAADVAAIRRTSPEGPYTLWGYSFGARVAHEAARQLERAGQRVEHLLLLAPGSPRLPGPPSWTAERADFTDDTFRTVLLSVFTGTVSGPLTAACLRESRDQESFVRFVTRSLPALDEATVRRVVTVARTTYGWQPAPHRPAAPLTVVTARGDEPSFLERGPAPARPAAPAPVFVRLDSDHYGMLRDPGVDELAKVVARHTPARAR</sequence>
<dbReference type="Gene3D" id="1.10.1200.10">
    <property type="entry name" value="ACP-like"/>
    <property type="match status" value="1"/>
</dbReference>
<dbReference type="SUPFAM" id="SSF47336">
    <property type="entry name" value="ACP-like"/>
    <property type="match status" value="1"/>
</dbReference>
<feature type="region of interest" description="Disordered" evidence="4">
    <location>
        <begin position="132"/>
        <end position="156"/>
    </location>
</feature>
<dbReference type="Proteomes" id="UP000236178">
    <property type="component" value="Unassembled WGS sequence"/>
</dbReference>
<evidence type="ECO:0000256" key="4">
    <source>
        <dbReference type="SAM" id="MobiDB-lite"/>
    </source>
</evidence>
<dbReference type="Pfam" id="PF00550">
    <property type="entry name" value="PP-binding"/>
    <property type="match status" value="1"/>
</dbReference>
<dbReference type="PROSITE" id="PS00012">
    <property type="entry name" value="PHOSPHOPANTETHEINE"/>
    <property type="match status" value="1"/>
</dbReference>
<dbReference type="Gene3D" id="3.30.300.30">
    <property type="match status" value="2"/>
</dbReference>
<dbReference type="InterPro" id="IPR000415">
    <property type="entry name" value="Nitroreductase-like"/>
</dbReference>
<accession>A0A2I0SCR0</accession>
<gene>
    <name evidence="6" type="ORF">CW362_39025</name>
</gene>
<dbReference type="SUPFAM" id="SSF53474">
    <property type="entry name" value="alpha/beta-Hydrolases"/>
    <property type="match status" value="1"/>
</dbReference>
<dbReference type="SUPFAM" id="SSF56801">
    <property type="entry name" value="Acetyl-CoA synthetase-like"/>
    <property type="match status" value="1"/>
</dbReference>
<dbReference type="OrthoDB" id="2472181at2"/>
<dbReference type="Gene3D" id="3.40.50.12780">
    <property type="entry name" value="N-terminal domain of ligase-like"/>
    <property type="match status" value="1"/>
</dbReference>
<dbReference type="PANTHER" id="PTHR45527">
    <property type="entry name" value="NONRIBOSOMAL PEPTIDE SYNTHETASE"/>
    <property type="match status" value="1"/>
</dbReference>
<dbReference type="FunFam" id="3.40.50.12780:FF:000012">
    <property type="entry name" value="Non-ribosomal peptide synthetase"/>
    <property type="match status" value="1"/>
</dbReference>
<dbReference type="CDD" id="cd05930">
    <property type="entry name" value="A_NRPS"/>
    <property type="match status" value="1"/>
</dbReference>
<dbReference type="InterPro" id="IPR020802">
    <property type="entry name" value="TesA-like"/>
</dbReference>
<dbReference type="GO" id="GO:0017000">
    <property type="term" value="P:antibiotic biosynthetic process"/>
    <property type="evidence" value="ECO:0007669"/>
    <property type="project" value="UniProtKB-ARBA"/>
</dbReference>
<proteinExistence type="predicted"/>
<dbReference type="Pfam" id="PF00501">
    <property type="entry name" value="AMP-binding"/>
    <property type="match status" value="1"/>
</dbReference>
<dbReference type="InterPro" id="IPR006162">
    <property type="entry name" value="Ppantetheine_attach_site"/>
</dbReference>
<dbReference type="SMART" id="SM00824">
    <property type="entry name" value="PKS_TE"/>
    <property type="match status" value="1"/>
</dbReference>
<feature type="region of interest" description="Disordered" evidence="4">
    <location>
        <begin position="508"/>
        <end position="532"/>
    </location>
</feature>
<dbReference type="GO" id="GO:0043041">
    <property type="term" value="P:amino acid activation for nonribosomal peptide biosynthetic process"/>
    <property type="evidence" value="ECO:0007669"/>
    <property type="project" value="TreeGrafter"/>
</dbReference>
<keyword evidence="7" id="KW-1185">Reference proteome</keyword>
<comment type="cofactor">
    <cofactor evidence="1">
        <name>pantetheine 4'-phosphate</name>
        <dbReference type="ChEBI" id="CHEBI:47942"/>
    </cofactor>
</comment>
<dbReference type="GO" id="GO:0016491">
    <property type="term" value="F:oxidoreductase activity"/>
    <property type="evidence" value="ECO:0007669"/>
    <property type="project" value="InterPro"/>
</dbReference>
<evidence type="ECO:0000256" key="1">
    <source>
        <dbReference type="ARBA" id="ARBA00001957"/>
    </source>
</evidence>
<dbReference type="Gene3D" id="3.40.50.1820">
    <property type="entry name" value="alpha/beta hydrolase"/>
    <property type="match status" value="1"/>
</dbReference>
<comment type="caution">
    <text evidence="6">The sequence shown here is derived from an EMBL/GenBank/DDBJ whole genome shotgun (WGS) entry which is preliminary data.</text>
</comment>
<dbReference type="InterPro" id="IPR029058">
    <property type="entry name" value="AB_hydrolase_fold"/>
</dbReference>
<dbReference type="Gene3D" id="3.40.109.10">
    <property type="entry name" value="NADH Oxidase"/>
    <property type="match status" value="1"/>
</dbReference>
<keyword evidence="3" id="KW-0597">Phosphoprotein</keyword>
<keyword evidence="2" id="KW-0596">Phosphopantetheine</keyword>
<dbReference type="SMART" id="SM00823">
    <property type="entry name" value="PKS_PP"/>
    <property type="match status" value="1"/>
</dbReference>
<evidence type="ECO:0000256" key="3">
    <source>
        <dbReference type="ARBA" id="ARBA00022553"/>
    </source>
</evidence>
<dbReference type="PROSITE" id="PS00455">
    <property type="entry name" value="AMP_BINDING"/>
    <property type="match status" value="1"/>
</dbReference>
<dbReference type="InterPro" id="IPR020845">
    <property type="entry name" value="AMP-binding_CS"/>
</dbReference>
<evidence type="ECO:0000256" key="2">
    <source>
        <dbReference type="ARBA" id="ARBA00022450"/>
    </source>
</evidence>
<dbReference type="InterPro" id="IPR036736">
    <property type="entry name" value="ACP-like_sf"/>
</dbReference>
<dbReference type="PROSITE" id="PS50075">
    <property type="entry name" value="CARRIER"/>
    <property type="match status" value="1"/>
</dbReference>
<dbReference type="EMBL" id="PJOS01000152">
    <property type="protein sequence ID" value="PKT67704.1"/>
    <property type="molecule type" value="Genomic_DNA"/>
</dbReference>
<dbReference type="CDD" id="cd02142">
    <property type="entry name" value="McbC_SagB-like_oxidoreductase"/>
    <property type="match status" value="1"/>
</dbReference>
<dbReference type="InterPro" id="IPR001031">
    <property type="entry name" value="Thioesterase"/>
</dbReference>
<evidence type="ECO:0000313" key="6">
    <source>
        <dbReference type="EMBL" id="PKT67704.1"/>
    </source>
</evidence>